<evidence type="ECO:0000259" key="10">
    <source>
        <dbReference type="PROSITE" id="PS50929"/>
    </source>
</evidence>
<gene>
    <name evidence="11" type="ORF">ACFPM3_04075</name>
</gene>
<evidence type="ECO:0000256" key="2">
    <source>
        <dbReference type="ARBA" id="ARBA00022692"/>
    </source>
</evidence>
<evidence type="ECO:0000313" key="11">
    <source>
        <dbReference type="EMBL" id="MFC5021330.1"/>
    </source>
</evidence>
<dbReference type="SMART" id="SM00382">
    <property type="entry name" value="AAA"/>
    <property type="match status" value="1"/>
</dbReference>
<feature type="compositionally biased region" description="Low complexity" evidence="7">
    <location>
        <begin position="348"/>
        <end position="358"/>
    </location>
</feature>
<dbReference type="InterPro" id="IPR011527">
    <property type="entry name" value="ABC1_TM_dom"/>
</dbReference>
<evidence type="ECO:0000256" key="6">
    <source>
        <dbReference type="ARBA" id="ARBA00023136"/>
    </source>
</evidence>
<dbReference type="Gene3D" id="1.20.1560.10">
    <property type="entry name" value="ABC transporter type 1, transmembrane domain"/>
    <property type="match status" value="1"/>
</dbReference>
<keyword evidence="3" id="KW-0547">Nucleotide-binding</keyword>
<keyword evidence="6 8" id="KW-0472">Membrane</keyword>
<dbReference type="PROSITE" id="PS50929">
    <property type="entry name" value="ABC_TM1F"/>
    <property type="match status" value="1"/>
</dbReference>
<feature type="transmembrane region" description="Helical" evidence="8">
    <location>
        <begin position="152"/>
        <end position="185"/>
    </location>
</feature>
<name>A0ABV9X7A1_9ACTN</name>
<dbReference type="Pfam" id="PF00005">
    <property type="entry name" value="ABC_tran"/>
    <property type="match status" value="1"/>
</dbReference>
<evidence type="ECO:0000256" key="5">
    <source>
        <dbReference type="ARBA" id="ARBA00022989"/>
    </source>
</evidence>
<reference evidence="12" key="1">
    <citation type="journal article" date="2019" name="Int. J. Syst. Evol. Microbiol.">
        <title>The Global Catalogue of Microorganisms (GCM) 10K type strain sequencing project: providing services to taxonomists for standard genome sequencing and annotation.</title>
        <authorList>
            <consortium name="The Broad Institute Genomics Platform"/>
            <consortium name="The Broad Institute Genome Sequencing Center for Infectious Disease"/>
            <person name="Wu L."/>
            <person name="Ma J."/>
        </authorList>
    </citation>
    <scope>NUCLEOTIDE SEQUENCE [LARGE SCALE GENOMIC DNA]</scope>
    <source>
        <strain evidence="12">CGMCC 4.1648</strain>
    </source>
</reference>
<feature type="domain" description="ABC transporter" evidence="9">
    <location>
        <begin position="395"/>
        <end position="627"/>
    </location>
</feature>
<dbReference type="Pfam" id="PF00664">
    <property type="entry name" value="ABC_membrane"/>
    <property type="match status" value="1"/>
</dbReference>
<evidence type="ECO:0000256" key="8">
    <source>
        <dbReference type="SAM" id="Phobius"/>
    </source>
</evidence>
<feature type="region of interest" description="Disordered" evidence="7">
    <location>
        <begin position="336"/>
        <end position="369"/>
    </location>
</feature>
<feature type="transmembrane region" description="Helical" evidence="8">
    <location>
        <begin position="33"/>
        <end position="52"/>
    </location>
</feature>
<dbReference type="InterPro" id="IPR036640">
    <property type="entry name" value="ABC1_TM_sf"/>
</dbReference>
<dbReference type="SUPFAM" id="SSF90123">
    <property type="entry name" value="ABC transporter transmembrane region"/>
    <property type="match status" value="1"/>
</dbReference>
<evidence type="ECO:0000256" key="1">
    <source>
        <dbReference type="ARBA" id="ARBA00004651"/>
    </source>
</evidence>
<dbReference type="Proteomes" id="UP001595829">
    <property type="component" value="Unassembled WGS sequence"/>
</dbReference>
<dbReference type="GO" id="GO:0005524">
    <property type="term" value="F:ATP binding"/>
    <property type="evidence" value="ECO:0007669"/>
    <property type="project" value="UniProtKB-KW"/>
</dbReference>
<dbReference type="PANTHER" id="PTHR43394">
    <property type="entry name" value="ATP-DEPENDENT PERMEASE MDL1, MITOCHONDRIAL"/>
    <property type="match status" value="1"/>
</dbReference>
<dbReference type="SUPFAM" id="SSF52540">
    <property type="entry name" value="P-loop containing nucleoside triphosphate hydrolases"/>
    <property type="match status" value="1"/>
</dbReference>
<protein>
    <submittedName>
        <fullName evidence="11">ABC transporter ATP-binding protein</fullName>
    </submittedName>
</protein>
<dbReference type="CDD" id="cd07346">
    <property type="entry name" value="ABC_6TM_exporters"/>
    <property type="match status" value="1"/>
</dbReference>
<dbReference type="RefSeq" id="WP_345693298.1">
    <property type="nucleotide sequence ID" value="NZ_BAABIT010000001.1"/>
</dbReference>
<dbReference type="Gene3D" id="3.40.50.300">
    <property type="entry name" value="P-loop containing nucleotide triphosphate hydrolases"/>
    <property type="match status" value="1"/>
</dbReference>
<keyword evidence="2 8" id="KW-0812">Transmembrane</keyword>
<feature type="transmembrane region" description="Helical" evidence="8">
    <location>
        <begin position="73"/>
        <end position="94"/>
    </location>
</feature>
<evidence type="ECO:0000259" key="9">
    <source>
        <dbReference type="PROSITE" id="PS50893"/>
    </source>
</evidence>
<sequence>MDASAETGARVLPVASVRQVRAHVRLLVRRHRAALSAALLLHAAAAACGLVAPRLLGDFVEDAGRGTADIGRVALLILGFVLLQGALVNVAMYASARLGETVLAELRENFVERLLALPLATVDRAGPGDMVTRTTRDVDVLSGTLRSAVPDALISLTTVVVTLGGLVVVGPLLALPCLIAVPLLWGATRWYLRRARDGYLRESAAYSRVAEGLAETIEGARTVEALRLARRRAERADEDLRLAGAAERYTLRLRTVFLPISDVSYVLPVVATLIVGGLLHAQGRVSLAAVTAATLYVQQILGPVDRMLSRLDDLQVGGASLARLLGVGTARDGDRAAAAGRPLERGATEAGAKGTGATQPGATRAGAKGVGATGLDTTGAGAAGSGVAADAGAALVLKEVTYAYREGRDVLRGVSLAIRPGERLAVVGPSGAGKTTLGRLLAGIHPPRTGSVTLGGVPLTALPLPELRRRVALVTQEHHVFDDTLRDNLLLARPQATDAELEKVLSAVGAWDWAADLGLDAPLGSQGATLPPARAQQLSLARLVLADPHTLVLDEATSLLAPRTARELERSLSAVLEGRTVVAIAHRLHTAHDADRVAVMEDGRITEIGTHDELLRKGGAYAELWASWHGPPPGTGPA</sequence>
<keyword evidence="5 8" id="KW-1133">Transmembrane helix</keyword>
<evidence type="ECO:0000256" key="3">
    <source>
        <dbReference type="ARBA" id="ARBA00022741"/>
    </source>
</evidence>
<comment type="subcellular location">
    <subcellularLocation>
        <location evidence="1">Cell membrane</location>
        <topology evidence="1">Multi-pass membrane protein</topology>
    </subcellularLocation>
</comment>
<evidence type="ECO:0000256" key="4">
    <source>
        <dbReference type="ARBA" id="ARBA00022840"/>
    </source>
</evidence>
<keyword evidence="4 11" id="KW-0067">ATP-binding</keyword>
<dbReference type="InterPro" id="IPR027417">
    <property type="entry name" value="P-loop_NTPase"/>
</dbReference>
<organism evidence="11 12">
    <name type="scientific">Streptomyces coeruleoprunus</name>
    <dbReference type="NCBI Taxonomy" id="285563"/>
    <lineage>
        <taxon>Bacteria</taxon>
        <taxon>Bacillati</taxon>
        <taxon>Actinomycetota</taxon>
        <taxon>Actinomycetes</taxon>
        <taxon>Kitasatosporales</taxon>
        <taxon>Streptomycetaceae</taxon>
        <taxon>Streptomyces</taxon>
    </lineage>
</organism>
<dbReference type="PROSITE" id="PS50893">
    <property type="entry name" value="ABC_TRANSPORTER_2"/>
    <property type="match status" value="1"/>
</dbReference>
<accession>A0ABV9X7A1</accession>
<evidence type="ECO:0000313" key="12">
    <source>
        <dbReference type="Proteomes" id="UP001595829"/>
    </source>
</evidence>
<dbReference type="InterPro" id="IPR003593">
    <property type="entry name" value="AAA+_ATPase"/>
</dbReference>
<evidence type="ECO:0000256" key="7">
    <source>
        <dbReference type="SAM" id="MobiDB-lite"/>
    </source>
</evidence>
<keyword evidence="12" id="KW-1185">Reference proteome</keyword>
<comment type="caution">
    <text evidence="11">The sequence shown here is derived from an EMBL/GenBank/DDBJ whole genome shotgun (WGS) entry which is preliminary data.</text>
</comment>
<proteinExistence type="predicted"/>
<dbReference type="EMBL" id="JBHSJD010000002">
    <property type="protein sequence ID" value="MFC5021330.1"/>
    <property type="molecule type" value="Genomic_DNA"/>
</dbReference>
<dbReference type="InterPro" id="IPR003439">
    <property type="entry name" value="ABC_transporter-like_ATP-bd"/>
</dbReference>
<feature type="domain" description="ABC transmembrane type-1" evidence="10">
    <location>
        <begin position="37"/>
        <end position="315"/>
    </location>
</feature>
<dbReference type="InterPro" id="IPR039421">
    <property type="entry name" value="Type_1_exporter"/>
</dbReference>
<dbReference type="PANTHER" id="PTHR43394:SF1">
    <property type="entry name" value="ATP-BINDING CASSETTE SUB-FAMILY B MEMBER 10, MITOCHONDRIAL"/>
    <property type="match status" value="1"/>
</dbReference>